<evidence type="ECO:0000256" key="1">
    <source>
        <dbReference type="ARBA" id="ARBA00004196"/>
    </source>
</evidence>
<dbReference type="GO" id="GO:0015562">
    <property type="term" value="F:efflux transmembrane transporter activity"/>
    <property type="evidence" value="ECO:0007669"/>
    <property type="project" value="TreeGrafter"/>
</dbReference>
<dbReference type="GO" id="GO:1990281">
    <property type="term" value="C:efflux pump complex"/>
    <property type="evidence" value="ECO:0007669"/>
    <property type="project" value="TreeGrafter"/>
</dbReference>
<sequence>MTSKATLSPLRRALGVLALALLMGACNSEAASKPEQARVELPPTPVNAVTLQAAEFTDTFDVLGTAEPVDAVRLMAEVPGRILNAYVEEGEEVKRGQNIFRIDVELDAARIDLLQTQVDAAERELRRLQRLRSEGLATPQQIDQATTSLESARQNLRQARIGVSKNRVTSPLAGYLVNRTAEPGEFANPGVALAEVIVYDTIVVHAQVPESELRHLSDSETIEVHFPALQKSFEGTIHRVGLRPLGATSTYPVEIRIDNEDLQIRPGMRADLRFEREHYEQVIMVPREAVLEGYNARETMVVNEDGTAELRQVKVGPGNATHIMITEGLSAGDRLIVRGHRALVSGTRVDVVDDPHASAAAAKETL</sequence>
<feature type="coiled-coil region" evidence="4">
    <location>
        <begin position="104"/>
        <end position="138"/>
    </location>
</feature>
<dbReference type="PROSITE" id="PS51257">
    <property type="entry name" value="PROKAR_LIPOPROTEIN"/>
    <property type="match status" value="1"/>
</dbReference>
<dbReference type="OrthoDB" id="9801814at2"/>
<dbReference type="PANTHER" id="PTHR30469:SF15">
    <property type="entry name" value="HLYD FAMILY OF SECRETION PROTEINS"/>
    <property type="match status" value="1"/>
</dbReference>
<dbReference type="Pfam" id="PF25967">
    <property type="entry name" value="RND-MFP_C"/>
    <property type="match status" value="1"/>
</dbReference>
<evidence type="ECO:0000259" key="7">
    <source>
        <dbReference type="Pfam" id="PF25954"/>
    </source>
</evidence>
<dbReference type="InterPro" id="IPR058627">
    <property type="entry name" value="MdtA-like_C"/>
</dbReference>
<dbReference type="Proteomes" id="UP000321412">
    <property type="component" value="Unassembled WGS sequence"/>
</dbReference>
<keyword evidence="10" id="KW-1185">Reference proteome</keyword>
<feature type="domain" description="CusB-like beta-barrel" evidence="7">
    <location>
        <begin position="204"/>
        <end position="277"/>
    </location>
</feature>
<evidence type="ECO:0000313" key="10">
    <source>
        <dbReference type="Proteomes" id="UP000321412"/>
    </source>
</evidence>
<dbReference type="Gene3D" id="2.40.420.20">
    <property type="match status" value="1"/>
</dbReference>
<dbReference type="Pfam" id="PF25954">
    <property type="entry name" value="Beta-barrel_RND_2"/>
    <property type="match status" value="1"/>
</dbReference>
<proteinExistence type="inferred from homology"/>
<evidence type="ECO:0000256" key="4">
    <source>
        <dbReference type="SAM" id="Coils"/>
    </source>
</evidence>
<evidence type="ECO:0000256" key="3">
    <source>
        <dbReference type="ARBA" id="ARBA00022448"/>
    </source>
</evidence>
<dbReference type="Gene3D" id="2.40.50.100">
    <property type="match status" value="1"/>
</dbReference>
<evidence type="ECO:0000259" key="8">
    <source>
        <dbReference type="Pfam" id="PF25967"/>
    </source>
</evidence>
<comment type="caution">
    <text evidence="9">The sequence shown here is derived from an EMBL/GenBank/DDBJ whole genome shotgun (WGS) entry which is preliminary data.</text>
</comment>
<comment type="similarity">
    <text evidence="2">Belongs to the membrane fusion protein (MFP) (TC 8.A.1) family.</text>
</comment>
<evidence type="ECO:0000256" key="2">
    <source>
        <dbReference type="ARBA" id="ARBA00009477"/>
    </source>
</evidence>
<keyword evidence="5" id="KW-0732">Signal</keyword>
<dbReference type="Gene3D" id="1.10.287.470">
    <property type="entry name" value="Helix hairpin bin"/>
    <property type="match status" value="1"/>
</dbReference>
<feature type="domain" description="Multidrug resistance protein MdtA-like C-terminal permuted SH3" evidence="8">
    <location>
        <begin position="281"/>
        <end position="339"/>
    </location>
</feature>
<dbReference type="SUPFAM" id="SSF111369">
    <property type="entry name" value="HlyD-like secretion proteins"/>
    <property type="match status" value="1"/>
</dbReference>
<organism evidence="9 10">
    <name type="scientific">Lujinxingia vulgaris</name>
    <dbReference type="NCBI Taxonomy" id="2600176"/>
    <lineage>
        <taxon>Bacteria</taxon>
        <taxon>Deltaproteobacteria</taxon>
        <taxon>Bradymonadales</taxon>
        <taxon>Lujinxingiaceae</taxon>
        <taxon>Lujinxingia</taxon>
    </lineage>
</organism>
<reference evidence="9 10" key="1">
    <citation type="submission" date="2019-08" db="EMBL/GenBank/DDBJ databases">
        <title>Bradymonadales sp. TMQ4.</title>
        <authorList>
            <person name="Liang Q."/>
        </authorList>
    </citation>
    <scope>NUCLEOTIDE SEQUENCE [LARGE SCALE GENOMIC DNA]</scope>
    <source>
        <strain evidence="9 10">TMQ4</strain>
    </source>
</reference>
<keyword evidence="4" id="KW-0175">Coiled coil</keyword>
<dbReference type="NCBIfam" id="TIGR01730">
    <property type="entry name" value="RND_mfp"/>
    <property type="match status" value="1"/>
</dbReference>
<feature type="chain" id="PRO_5023118541" evidence="5">
    <location>
        <begin position="31"/>
        <end position="366"/>
    </location>
</feature>
<dbReference type="PANTHER" id="PTHR30469">
    <property type="entry name" value="MULTIDRUG RESISTANCE PROTEIN MDTA"/>
    <property type="match status" value="1"/>
</dbReference>
<name>A0A5C6X2T8_9DELT</name>
<accession>A0A5C6X2T8</accession>
<dbReference type="InterPro" id="IPR006143">
    <property type="entry name" value="RND_pump_MFP"/>
</dbReference>
<dbReference type="InterPro" id="IPR058625">
    <property type="entry name" value="MdtA-like_BSH"/>
</dbReference>
<evidence type="ECO:0000256" key="5">
    <source>
        <dbReference type="SAM" id="SignalP"/>
    </source>
</evidence>
<dbReference type="Pfam" id="PF25917">
    <property type="entry name" value="BSH_RND"/>
    <property type="match status" value="1"/>
</dbReference>
<gene>
    <name evidence="9" type="ORF">FRC98_13555</name>
</gene>
<dbReference type="InterPro" id="IPR058792">
    <property type="entry name" value="Beta-barrel_RND_2"/>
</dbReference>
<feature type="domain" description="Multidrug resistance protein MdtA-like barrel-sandwich hybrid" evidence="6">
    <location>
        <begin position="72"/>
        <end position="197"/>
    </location>
</feature>
<protein>
    <submittedName>
        <fullName evidence="9">Efflux RND transporter periplasmic adaptor subunit</fullName>
    </submittedName>
</protein>
<dbReference type="AlphaFoldDB" id="A0A5C6X2T8"/>
<dbReference type="Gene3D" id="2.40.30.170">
    <property type="match status" value="1"/>
</dbReference>
<dbReference type="EMBL" id="VOSM01000006">
    <property type="protein sequence ID" value="TXD36143.1"/>
    <property type="molecule type" value="Genomic_DNA"/>
</dbReference>
<evidence type="ECO:0000259" key="6">
    <source>
        <dbReference type="Pfam" id="PF25917"/>
    </source>
</evidence>
<dbReference type="RefSeq" id="WP_146981979.1">
    <property type="nucleotide sequence ID" value="NZ_VOSM01000006.1"/>
</dbReference>
<keyword evidence="3" id="KW-0813">Transport</keyword>
<comment type="subcellular location">
    <subcellularLocation>
        <location evidence="1">Cell envelope</location>
    </subcellularLocation>
</comment>
<evidence type="ECO:0000313" key="9">
    <source>
        <dbReference type="EMBL" id="TXD36143.1"/>
    </source>
</evidence>
<feature type="signal peptide" evidence="5">
    <location>
        <begin position="1"/>
        <end position="30"/>
    </location>
</feature>